<dbReference type="Proteomes" id="UP000242497">
    <property type="component" value="Unassembled WGS sequence"/>
</dbReference>
<name>A0A1M6K116_9FIRM</name>
<accession>A0A1M6K116</accession>
<keyword evidence="3 7" id="KW-0717">Septation</keyword>
<reference evidence="11" key="1">
    <citation type="submission" date="2016-11" db="EMBL/GenBank/DDBJ databases">
        <authorList>
            <person name="Varghese N."/>
            <person name="Submissions S."/>
        </authorList>
    </citation>
    <scope>NUCLEOTIDE SEQUENCE [LARGE SCALE GENOMIC DNA]</scope>
    <source>
        <strain evidence="11">DSM 15518</strain>
    </source>
</reference>
<dbReference type="InterPro" id="IPR005526">
    <property type="entry name" value="Septum_form_inhib_MinC_C"/>
</dbReference>
<dbReference type="NCBIfam" id="TIGR01222">
    <property type="entry name" value="minC"/>
    <property type="match status" value="1"/>
</dbReference>
<evidence type="ECO:0000256" key="2">
    <source>
        <dbReference type="ARBA" id="ARBA00022618"/>
    </source>
</evidence>
<dbReference type="GO" id="GO:0000902">
    <property type="term" value="P:cell morphogenesis"/>
    <property type="evidence" value="ECO:0007669"/>
    <property type="project" value="InterPro"/>
</dbReference>
<evidence type="ECO:0000256" key="1">
    <source>
        <dbReference type="ARBA" id="ARBA00006291"/>
    </source>
</evidence>
<dbReference type="SUPFAM" id="SSF63848">
    <property type="entry name" value="Cell-division inhibitor MinC, C-terminal domain"/>
    <property type="match status" value="1"/>
</dbReference>
<dbReference type="Pfam" id="PF03775">
    <property type="entry name" value="MinC_C"/>
    <property type="match status" value="1"/>
</dbReference>
<dbReference type="PANTHER" id="PTHR34108">
    <property type="entry name" value="SEPTUM SITE-DETERMINING PROTEIN MINC"/>
    <property type="match status" value="1"/>
</dbReference>
<proteinExistence type="inferred from homology"/>
<keyword evidence="11" id="KW-1185">Reference proteome</keyword>
<dbReference type="GO" id="GO:0051302">
    <property type="term" value="P:regulation of cell division"/>
    <property type="evidence" value="ECO:0007669"/>
    <property type="project" value="InterPro"/>
</dbReference>
<sequence>MALGEVIEFKGNKKVVLPKEGSIEFKGSKKGLVINIKECNEFEKVKEELVEKIGRAGRFFKGAKIASINSTTLNDIEILHLKDIITSKFEVEFLEEKEEENKAIFEGINEGPTKFVKSTIRSGTKIEFKGNVVIIGDINPGGQVIAYGNIVIMGSLRGVVHAGANGNRNAFVAAYNLDPMQLRIADIIAIAPEENFKKPNYPEIAFIKDDYIIIEPYLSKK</sequence>
<evidence type="ECO:0000313" key="10">
    <source>
        <dbReference type="EMBL" id="SHJ52625.1"/>
    </source>
</evidence>
<dbReference type="Gene3D" id="3.30.160.540">
    <property type="match status" value="1"/>
</dbReference>
<evidence type="ECO:0000259" key="9">
    <source>
        <dbReference type="Pfam" id="PF05209"/>
    </source>
</evidence>
<dbReference type="EMBL" id="FRAE01000006">
    <property type="protein sequence ID" value="SHJ52625.1"/>
    <property type="molecule type" value="Genomic_DNA"/>
</dbReference>
<protein>
    <recommendedName>
        <fullName evidence="7">Probable septum site-determining protein MinC</fullName>
    </recommendedName>
</protein>
<evidence type="ECO:0000259" key="8">
    <source>
        <dbReference type="Pfam" id="PF03775"/>
    </source>
</evidence>
<comment type="function">
    <text evidence="5 7">Cell division inhibitor that blocks the formation of polar Z ring septums. Rapidly oscillates between the poles of the cell to destabilize FtsZ filaments that have formed before they mature into polar Z rings. Prevents FtsZ polymerization.</text>
</comment>
<evidence type="ECO:0000256" key="4">
    <source>
        <dbReference type="ARBA" id="ARBA00023306"/>
    </source>
</evidence>
<keyword evidence="4 7" id="KW-0131">Cell cycle</keyword>
<feature type="domain" description="Septum formation inhibitor MinC C-terminal" evidence="8">
    <location>
        <begin position="115"/>
        <end position="215"/>
    </location>
</feature>
<dbReference type="OrthoDB" id="9790810at2"/>
<dbReference type="InterPro" id="IPR007874">
    <property type="entry name" value="MinC_N"/>
</dbReference>
<comment type="similarity">
    <text evidence="1 7">Belongs to the MinC family.</text>
</comment>
<dbReference type="GO" id="GO:0000917">
    <property type="term" value="P:division septum assembly"/>
    <property type="evidence" value="ECO:0007669"/>
    <property type="project" value="UniProtKB-KW"/>
</dbReference>
<gene>
    <name evidence="7" type="primary">minC</name>
    <name evidence="10" type="ORF">SAMN02744037_00251</name>
</gene>
<dbReference type="STRING" id="1123349.SAMN02744037_00251"/>
<dbReference type="InterPro" id="IPR013033">
    <property type="entry name" value="MinC"/>
</dbReference>
<dbReference type="Gene3D" id="2.160.20.70">
    <property type="match status" value="1"/>
</dbReference>
<organism evidence="10 11">
    <name type="scientific">Tepidibacter formicigenes DSM 15518</name>
    <dbReference type="NCBI Taxonomy" id="1123349"/>
    <lineage>
        <taxon>Bacteria</taxon>
        <taxon>Bacillati</taxon>
        <taxon>Bacillota</taxon>
        <taxon>Clostridia</taxon>
        <taxon>Peptostreptococcales</taxon>
        <taxon>Peptostreptococcaceae</taxon>
        <taxon>Tepidibacter</taxon>
    </lineage>
</organism>
<evidence type="ECO:0000256" key="6">
    <source>
        <dbReference type="ARBA" id="ARBA00046874"/>
    </source>
</evidence>
<evidence type="ECO:0000256" key="3">
    <source>
        <dbReference type="ARBA" id="ARBA00023210"/>
    </source>
</evidence>
<comment type="subunit">
    <text evidence="6 7">Interacts with MinD and FtsZ.</text>
</comment>
<feature type="domain" description="Septum formation inhibitor MinC N-terminal" evidence="9">
    <location>
        <begin position="23"/>
        <end position="87"/>
    </location>
</feature>
<dbReference type="HAMAP" id="MF_00267">
    <property type="entry name" value="MinC"/>
    <property type="match status" value="1"/>
</dbReference>
<evidence type="ECO:0000256" key="7">
    <source>
        <dbReference type="HAMAP-Rule" id="MF_00267"/>
    </source>
</evidence>
<dbReference type="InterPro" id="IPR036145">
    <property type="entry name" value="MinC_C_sf"/>
</dbReference>
<dbReference type="PANTHER" id="PTHR34108:SF1">
    <property type="entry name" value="SEPTUM SITE-DETERMINING PROTEIN MINC"/>
    <property type="match status" value="1"/>
</dbReference>
<dbReference type="Pfam" id="PF05209">
    <property type="entry name" value="MinC_N"/>
    <property type="match status" value="1"/>
</dbReference>
<keyword evidence="2 7" id="KW-0132">Cell division</keyword>
<evidence type="ECO:0000313" key="11">
    <source>
        <dbReference type="Proteomes" id="UP000242497"/>
    </source>
</evidence>
<dbReference type="InterPro" id="IPR016098">
    <property type="entry name" value="CAP/MinC_C"/>
</dbReference>
<evidence type="ECO:0000256" key="5">
    <source>
        <dbReference type="ARBA" id="ARBA00025606"/>
    </source>
</evidence>
<dbReference type="RefSeq" id="WP_084605376.1">
    <property type="nucleotide sequence ID" value="NZ_FRAE01000006.1"/>
</dbReference>
<dbReference type="AlphaFoldDB" id="A0A1M6K116"/>
<dbReference type="GO" id="GO:1901891">
    <property type="term" value="P:regulation of cell septum assembly"/>
    <property type="evidence" value="ECO:0007669"/>
    <property type="project" value="InterPro"/>
</dbReference>